<evidence type="ECO:0000259" key="1">
    <source>
        <dbReference type="Pfam" id="PF09820"/>
    </source>
</evidence>
<dbReference type="AlphaFoldDB" id="A0A9D2TY26"/>
<dbReference type="PANTHER" id="PTHR34825">
    <property type="entry name" value="CONSERVED PROTEIN, WITH A WEAK D-GALACTARATE DEHYDRATASE/ALTRONATE HYDROLASE DOMAIN"/>
    <property type="match status" value="1"/>
</dbReference>
<sequence length="435" mass="49899">MGVYLNGRSAYGLFRRDCASAYFVDKTEILAELVPLVELDEKDMEEAGPKQGKGQKYVAITRPRRFGKTVMANMIVSYFGKGVDSSRLFGNLKAASYDWFEKHLNRHNVIHISFNKLPRNCTSYKQYIERYEEGLLADLGKAYPDLEIKSGDAVWDALAQIYEYCNGEKFIFVFDEWDYIYHQDFVTEEDKESFTAFLSNLLKDNAYVEMAYMTGILPIAKYSSGSELNMFCEYTMVTEEKYSAYFGFTDREVDELFDRYLQRTLKDRKVTREGLEIWYDGYHTKAGERVYNPRSVVLALENNNLGNYWTSSGPYDELFYYIGANVDQVKDDVGLLLSGIPVPAKVQEYAATSMELKTRDEIFSAMVVYGFLNYENGCVSIPNKELMDKFAEMVQKEPSLGNVYWLTRESGRMLAATKAGVYGADPGCRHRIPEG</sequence>
<proteinExistence type="predicted"/>
<name>A0A9D2TY26_9FIRM</name>
<protein>
    <submittedName>
        <fullName evidence="2">AAA family ATPase</fullName>
    </submittedName>
</protein>
<dbReference type="InterPro" id="IPR027417">
    <property type="entry name" value="P-loop_NTPase"/>
</dbReference>
<comment type="caution">
    <text evidence="2">The sequence shown here is derived from an EMBL/GenBank/DDBJ whole genome shotgun (WGS) entry which is preliminary data.</text>
</comment>
<gene>
    <name evidence="2" type="ORF">H9912_02580</name>
</gene>
<evidence type="ECO:0000313" key="3">
    <source>
        <dbReference type="Proteomes" id="UP000823851"/>
    </source>
</evidence>
<reference evidence="2" key="1">
    <citation type="journal article" date="2021" name="PeerJ">
        <title>Extensive microbial diversity within the chicken gut microbiome revealed by metagenomics and culture.</title>
        <authorList>
            <person name="Gilroy R."/>
            <person name="Ravi A."/>
            <person name="Getino M."/>
            <person name="Pursley I."/>
            <person name="Horton D.L."/>
            <person name="Alikhan N.F."/>
            <person name="Baker D."/>
            <person name="Gharbi K."/>
            <person name="Hall N."/>
            <person name="Watson M."/>
            <person name="Adriaenssens E.M."/>
            <person name="Foster-Nyarko E."/>
            <person name="Jarju S."/>
            <person name="Secka A."/>
            <person name="Antonio M."/>
            <person name="Oren A."/>
            <person name="Chaudhuri R.R."/>
            <person name="La Ragione R."/>
            <person name="Hildebrand F."/>
            <person name="Pallen M.J."/>
        </authorList>
    </citation>
    <scope>NUCLEOTIDE SEQUENCE</scope>
    <source>
        <strain evidence="2">ChiHjej8B7-25341</strain>
    </source>
</reference>
<dbReference type="Gene3D" id="3.40.50.300">
    <property type="entry name" value="P-loop containing nucleotide triphosphate hydrolases"/>
    <property type="match status" value="1"/>
</dbReference>
<organism evidence="2 3">
    <name type="scientific">Candidatus Eisenbergiella stercorigallinarum</name>
    <dbReference type="NCBI Taxonomy" id="2838557"/>
    <lineage>
        <taxon>Bacteria</taxon>
        <taxon>Bacillati</taxon>
        <taxon>Bacillota</taxon>
        <taxon>Clostridia</taxon>
        <taxon>Lachnospirales</taxon>
        <taxon>Lachnospiraceae</taxon>
        <taxon>Eisenbergiella</taxon>
    </lineage>
</organism>
<dbReference type="Proteomes" id="UP000823851">
    <property type="component" value="Unassembled WGS sequence"/>
</dbReference>
<reference evidence="2" key="2">
    <citation type="submission" date="2021-04" db="EMBL/GenBank/DDBJ databases">
        <authorList>
            <person name="Gilroy R."/>
        </authorList>
    </citation>
    <scope>NUCLEOTIDE SEQUENCE</scope>
    <source>
        <strain evidence="2">ChiHjej8B7-25341</strain>
    </source>
</reference>
<evidence type="ECO:0000313" key="2">
    <source>
        <dbReference type="EMBL" id="HJD30806.1"/>
    </source>
</evidence>
<dbReference type="PANTHER" id="PTHR34825:SF1">
    <property type="entry name" value="AAA-ATPASE-LIKE DOMAIN-CONTAINING PROTEIN"/>
    <property type="match status" value="1"/>
</dbReference>
<dbReference type="SUPFAM" id="SSF52540">
    <property type="entry name" value="P-loop containing nucleoside triphosphate hydrolases"/>
    <property type="match status" value="1"/>
</dbReference>
<dbReference type="EMBL" id="DWUW01000070">
    <property type="protein sequence ID" value="HJD30806.1"/>
    <property type="molecule type" value="Genomic_DNA"/>
</dbReference>
<accession>A0A9D2TY26</accession>
<dbReference type="InterPro" id="IPR018631">
    <property type="entry name" value="AAA-ATPase-like_dom"/>
</dbReference>
<feature type="domain" description="AAA-ATPase-like" evidence="1">
    <location>
        <begin position="55"/>
        <end position="222"/>
    </location>
</feature>
<dbReference type="Pfam" id="PF09820">
    <property type="entry name" value="AAA-ATPase_like"/>
    <property type="match status" value="1"/>
</dbReference>